<feature type="compositionally biased region" description="Basic and acidic residues" evidence="1">
    <location>
        <begin position="28"/>
        <end position="41"/>
    </location>
</feature>
<dbReference type="VEuPathDB" id="CryptoDB:Cvel_10154"/>
<accession>A0A0G4I1M3</accession>
<feature type="region of interest" description="Disordered" evidence="1">
    <location>
        <begin position="27"/>
        <end position="110"/>
    </location>
</feature>
<proteinExistence type="predicted"/>
<feature type="non-terminal residue" evidence="2">
    <location>
        <position position="1"/>
    </location>
</feature>
<evidence type="ECO:0000256" key="1">
    <source>
        <dbReference type="SAM" id="MobiDB-lite"/>
    </source>
</evidence>
<feature type="region of interest" description="Disordered" evidence="1">
    <location>
        <begin position="133"/>
        <end position="167"/>
    </location>
</feature>
<sequence length="209" mass="22333">GGSTRDDLTGVSETHQNVRTAIITALEDWQKHGERESDFPRGEGSGGLSSHSLAPGETAPGPAQAVLQPSADAVLSKVALSRRGMDPSRVQRQADANALQSPQFESATQWTSLPARPYRFKVSNSMPRLHATGPLEAPPPVAKPTADGATVPSARGESRGRFGFPPEVHESTEAIHRLAQPRVPRASKGVPLSWFLSSLRYDGGVMGRR</sequence>
<evidence type="ECO:0000313" key="2">
    <source>
        <dbReference type="EMBL" id="CEM50733.1"/>
    </source>
</evidence>
<gene>
    <name evidence="2" type="ORF">Cvel_10154</name>
</gene>
<organism evidence="2">
    <name type="scientific">Chromera velia CCMP2878</name>
    <dbReference type="NCBI Taxonomy" id="1169474"/>
    <lineage>
        <taxon>Eukaryota</taxon>
        <taxon>Sar</taxon>
        <taxon>Alveolata</taxon>
        <taxon>Colpodellida</taxon>
        <taxon>Chromeraceae</taxon>
        <taxon>Chromera</taxon>
    </lineage>
</organism>
<feature type="compositionally biased region" description="Polar residues" evidence="1">
    <location>
        <begin position="98"/>
        <end position="110"/>
    </location>
</feature>
<dbReference type="AlphaFoldDB" id="A0A0G4I1M3"/>
<name>A0A0G4I1M3_9ALVE</name>
<protein>
    <submittedName>
        <fullName evidence="2">Uncharacterized protein</fullName>
    </submittedName>
</protein>
<reference evidence="2" key="1">
    <citation type="submission" date="2014-11" db="EMBL/GenBank/DDBJ databases">
        <authorList>
            <person name="Otto D Thomas"/>
            <person name="Naeem Raeece"/>
        </authorList>
    </citation>
    <scope>NUCLEOTIDE SEQUENCE</scope>
</reference>
<dbReference type="EMBL" id="CDMZ01004739">
    <property type="protein sequence ID" value="CEM50733.1"/>
    <property type="molecule type" value="Genomic_DNA"/>
</dbReference>